<dbReference type="CDD" id="cd03814">
    <property type="entry name" value="GT4-like"/>
    <property type="match status" value="1"/>
</dbReference>
<evidence type="ECO:0000259" key="2">
    <source>
        <dbReference type="Pfam" id="PF13439"/>
    </source>
</evidence>
<organism evidence="3 4">
    <name type="scientific">Guptibacillus hwajinpoensis</name>
    <dbReference type="NCBI Taxonomy" id="208199"/>
    <lineage>
        <taxon>Bacteria</taxon>
        <taxon>Bacillati</taxon>
        <taxon>Bacillota</taxon>
        <taxon>Bacilli</taxon>
        <taxon>Bacillales</taxon>
        <taxon>Guptibacillaceae</taxon>
        <taxon>Guptibacillus</taxon>
    </lineage>
</organism>
<dbReference type="GO" id="GO:0016758">
    <property type="term" value="F:hexosyltransferase activity"/>
    <property type="evidence" value="ECO:0007669"/>
    <property type="project" value="TreeGrafter"/>
</dbReference>
<evidence type="ECO:0000313" key="4">
    <source>
        <dbReference type="Proteomes" id="UP000447833"/>
    </source>
</evidence>
<sequence length="381" mass="44361">MKLALFTDTYYPQVNGVSRTLGKLTTYMDRQHVDYMLFAPDCQADEDLFTSNVHRFTSMKFFLYPECRIALPKLSLIRNQLQGFNPDLLHVATPFNIGMCGLHYGKKNNVPMVASYHTNFDDYLKHYYLEWFSPVMWKYLTWFHQQFSSTFVPSNETRHRLNEKGFENLKLWRRGVNCEHFSPLKKNQSLRERYNFQEKYILLFVSRLAPEKNLETLQKIMWKLPDELKRQTRWLVVGDGPAMPHFKENVPRNVTFTGYKEGEELAELYATSDLFIFPSATETFGNVALESLASGTPVVAANAGGLTDVVSEERNGLFCSPNKEEEYISAIKRLLSDHTERRMMGYEGRRYALSQSWDAIFGRLLEDYEKTIGVNKIAQYA</sequence>
<dbReference type="InterPro" id="IPR028098">
    <property type="entry name" value="Glyco_trans_4-like_N"/>
</dbReference>
<comment type="caution">
    <text evidence="3">The sequence shown here is derived from an EMBL/GenBank/DDBJ whole genome shotgun (WGS) entry which is preliminary data.</text>
</comment>
<accession>A0A845EUR9</accession>
<dbReference type="PANTHER" id="PTHR45947:SF3">
    <property type="entry name" value="SULFOQUINOVOSYL TRANSFERASE SQD2"/>
    <property type="match status" value="1"/>
</dbReference>
<evidence type="ECO:0000259" key="1">
    <source>
        <dbReference type="Pfam" id="PF00534"/>
    </source>
</evidence>
<dbReference type="RefSeq" id="WP_160918514.1">
    <property type="nucleotide sequence ID" value="NZ_WMEY01000002.1"/>
</dbReference>
<dbReference type="Pfam" id="PF13439">
    <property type="entry name" value="Glyco_transf_4"/>
    <property type="match status" value="1"/>
</dbReference>
<dbReference type="Gene3D" id="3.40.50.2000">
    <property type="entry name" value="Glycogen Phosphorylase B"/>
    <property type="match status" value="2"/>
</dbReference>
<dbReference type="EMBL" id="WMEY01000002">
    <property type="protein sequence ID" value="MYL62686.1"/>
    <property type="molecule type" value="Genomic_DNA"/>
</dbReference>
<feature type="domain" description="Glycosyl transferase family 1" evidence="1">
    <location>
        <begin position="191"/>
        <end position="350"/>
    </location>
</feature>
<proteinExistence type="predicted"/>
<dbReference type="Pfam" id="PF00534">
    <property type="entry name" value="Glycos_transf_1"/>
    <property type="match status" value="1"/>
</dbReference>
<dbReference type="InterPro" id="IPR050194">
    <property type="entry name" value="Glycosyltransferase_grp1"/>
</dbReference>
<dbReference type="Proteomes" id="UP000447833">
    <property type="component" value="Unassembled WGS sequence"/>
</dbReference>
<feature type="domain" description="Glycosyltransferase subfamily 4-like N-terminal" evidence="2">
    <location>
        <begin position="14"/>
        <end position="179"/>
    </location>
</feature>
<dbReference type="AlphaFoldDB" id="A0A845EUR9"/>
<name>A0A845EUR9_9BACL</name>
<dbReference type="InterPro" id="IPR001296">
    <property type="entry name" value="Glyco_trans_1"/>
</dbReference>
<gene>
    <name evidence="3" type="ORF">GLW07_04875</name>
</gene>
<reference evidence="3 4" key="1">
    <citation type="submission" date="2019-11" db="EMBL/GenBank/DDBJ databases">
        <title>Genome sequences of 17 halophilic strains isolated from different environments.</title>
        <authorList>
            <person name="Furrow R.E."/>
        </authorList>
    </citation>
    <scope>NUCLEOTIDE SEQUENCE [LARGE SCALE GENOMIC DNA]</scope>
    <source>
        <strain evidence="3 4">22506_14_FS</strain>
    </source>
</reference>
<keyword evidence="3" id="KW-0808">Transferase</keyword>
<protein>
    <submittedName>
        <fullName evidence="3">Glycosyltransferase</fullName>
    </submittedName>
</protein>
<dbReference type="SUPFAM" id="SSF53756">
    <property type="entry name" value="UDP-Glycosyltransferase/glycogen phosphorylase"/>
    <property type="match status" value="1"/>
</dbReference>
<evidence type="ECO:0000313" key="3">
    <source>
        <dbReference type="EMBL" id="MYL62686.1"/>
    </source>
</evidence>
<dbReference type="PANTHER" id="PTHR45947">
    <property type="entry name" value="SULFOQUINOVOSYL TRANSFERASE SQD2"/>
    <property type="match status" value="1"/>
</dbReference>